<sequence>MRKKVGWKTGLGWLEHLLIAMARLFSHFGPVFSGLALESGLGDANKRLLPGLMDSMIRKELGGSGSGTYIASKLSAILAE</sequence>
<gene>
    <name evidence="1" type="ORF">ISP20_12260</name>
</gene>
<dbReference type="EMBL" id="JADIKC010000005">
    <property type="protein sequence ID" value="MBM7121929.1"/>
    <property type="molecule type" value="Genomic_DNA"/>
</dbReference>
<protein>
    <submittedName>
        <fullName evidence="1">Uncharacterized protein</fullName>
    </submittedName>
</protein>
<proteinExistence type="predicted"/>
<comment type="caution">
    <text evidence="1">The sequence shown here is derived from an EMBL/GenBank/DDBJ whole genome shotgun (WGS) entry which is preliminary data.</text>
</comment>
<dbReference type="RefSeq" id="WP_204636381.1">
    <property type="nucleotide sequence ID" value="NZ_JADIKC010000005.1"/>
</dbReference>
<organism evidence="1 2">
    <name type="scientific">Dyella kyungheensis</name>
    <dbReference type="NCBI Taxonomy" id="1242174"/>
    <lineage>
        <taxon>Bacteria</taxon>
        <taxon>Pseudomonadati</taxon>
        <taxon>Pseudomonadota</taxon>
        <taxon>Gammaproteobacteria</taxon>
        <taxon>Lysobacterales</taxon>
        <taxon>Rhodanobacteraceae</taxon>
        <taxon>Dyella</taxon>
    </lineage>
</organism>
<reference evidence="1 2" key="1">
    <citation type="submission" date="2020-10" db="EMBL/GenBank/DDBJ databases">
        <title>Phylogeny of dyella-like bacteria.</title>
        <authorList>
            <person name="Fu J."/>
        </authorList>
    </citation>
    <scope>NUCLEOTIDE SEQUENCE [LARGE SCALE GENOMIC DNA]</scope>
    <source>
        <strain evidence="1 2">THG-B117</strain>
    </source>
</reference>
<name>A0ABS2JSC1_9GAMM</name>
<accession>A0ABS2JSC1</accession>
<keyword evidence="2" id="KW-1185">Reference proteome</keyword>
<evidence type="ECO:0000313" key="1">
    <source>
        <dbReference type="EMBL" id="MBM7121929.1"/>
    </source>
</evidence>
<dbReference type="Proteomes" id="UP001430065">
    <property type="component" value="Unassembled WGS sequence"/>
</dbReference>
<evidence type="ECO:0000313" key="2">
    <source>
        <dbReference type="Proteomes" id="UP001430065"/>
    </source>
</evidence>